<evidence type="ECO:0000313" key="3">
    <source>
        <dbReference type="Proteomes" id="UP000326903"/>
    </source>
</evidence>
<dbReference type="SUPFAM" id="SSF117070">
    <property type="entry name" value="LEA14-like"/>
    <property type="match status" value="1"/>
</dbReference>
<dbReference type="Pfam" id="PF03168">
    <property type="entry name" value="LEA_2"/>
    <property type="match status" value="1"/>
</dbReference>
<gene>
    <name evidence="2" type="ORF">FW778_16700</name>
</gene>
<evidence type="ECO:0000313" key="2">
    <source>
        <dbReference type="EMBL" id="KAA9037731.1"/>
    </source>
</evidence>
<protein>
    <submittedName>
        <fullName evidence="2">LEA type 2 family protein</fullName>
    </submittedName>
</protein>
<dbReference type="EMBL" id="VYQF01000005">
    <property type="protein sequence ID" value="KAA9037731.1"/>
    <property type="molecule type" value="Genomic_DNA"/>
</dbReference>
<comment type="caution">
    <text evidence="2">The sequence shown here is derived from an EMBL/GenBank/DDBJ whole genome shotgun (WGS) entry which is preliminary data.</text>
</comment>
<proteinExistence type="predicted"/>
<keyword evidence="3" id="KW-1185">Reference proteome</keyword>
<name>A0A5J5IDY5_9BACT</name>
<dbReference type="AlphaFoldDB" id="A0A5J5IDY5"/>
<evidence type="ECO:0000259" key="1">
    <source>
        <dbReference type="Pfam" id="PF03168"/>
    </source>
</evidence>
<dbReference type="RefSeq" id="WP_150415965.1">
    <property type="nucleotide sequence ID" value="NZ_VYQF01000005.1"/>
</dbReference>
<dbReference type="Gene3D" id="2.60.40.1820">
    <property type="match status" value="1"/>
</dbReference>
<feature type="domain" description="Late embryogenesis abundant protein LEA-2 subgroup" evidence="1">
    <location>
        <begin position="103"/>
        <end position="191"/>
    </location>
</feature>
<sequence length="203" mass="23585">MKISSRRLKLEAHTFEKDNVFRKRCGEHLKINSVDYFAGRDIAAIFEVKKYLKQMTRNKLGYIVLILTNFSCSSPKELEYINFNNFTVQKLGFNNSTVGLDIQYYNPNNFGMQLRNSDLDIFIDGSLLGHSTFDTLIRIPRRDTFTLPVKFDVNMQNIYKNAWNTLTGKEVMVKLTGKIKVGKANVFMNFPVNYETKETFSLF</sequence>
<accession>A0A5J5IDY5</accession>
<reference evidence="2 3" key="1">
    <citation type="submission" date="2019-09" db="EMBL/GenBank/DDBJ databases">
        <title>Draft genome sequence of Ginsengibacter sp. BR5-29.</title>
        <authorList>
            <person name="Im W.-T."/>
        </authorList>
    </citation>
    <scope>NUCLEOTIDE SEQUENCE [LARGE SCALE GENOMIC DNA]</scope>
    <source>
        <strain evidence="2 3">BR5-29</strain>
    </source>
</reference>
<dbReference type="Proteomes" id="UP000326903">
    <property type="component" value="Unassembled WGS sequence"/>
</dbReference>
<dbReference type="InterPro" id="IPR004864">
    <property type="entry name" value="LEA_2"/>
</dbReference>
<organism evidence="2 3">
    <name type="scientific">Ginsengibacter hankyongi</name>
    <dbReference type="NCBI Taxonomy" id="2607284"/>
    <lineage>
        <taxon>Bacteria</taxon>
        <taxon>Pseudomonadati</taxon>
        <taxon>Bacteroidota</taxon>
        <taxon>Chitinophagia</taxon>
        <taxon>Chitinophagales</taxon>
        <taxon>Chitinophagaceae</taxon>
        <taxon>Ginsengibacter</taxon>
    </lineage>
</organism>